<accession>A0A7X2S2P5</accession>
<dbReference type="InterPro" id="IPR007352">
    <property type="entry name" value="DUF420"/>
</dbReference>
<dbReference type="InterPro" id="IPR013833">
    <property type="entry name" value="Cyt_c_oxidase_su3_a-hlx"/>
</dbReference>
<gene>
    <name evidence="2" type="ORF">GKZ89_04200</name>
</gene>
<evidence type="ECO:0000313" key="2">
    <source>
        <dbReference type="EMBL" id="MTH52599.1"/>
    </source>
</evidence>
<dbReference type="GO" id="GO:0004129">
    <property type="term" value="F:cytochrome-c oxidase activity"/>
    <property type="evidence" value="ECO:0007669"/>
    <property type="project" value="InterPro"/>
</dbReference>
<evidence type="ECO:0000313" key="3">
    <source>
        <dbReference type="Proteomes" id="UP000434639"/>
    </source>
</evidence>
<feature type="transmembrane region" description="Helical" evidence="1">
    <location>
        <begin position="118"/>
        <end position="138"/>
    </location>
</feature>
<dbReference type="PANTHER" id="PTHR37692">
    <property type="entry name" value="HYPOTHETICAL MEMBRANE SPANNING PROTEIN"/>
    <property type="match status" value="1"/>
</dbReference>
<name>A0A7X2S2P5_9BACI</name>
<keyword evidence="3" id="KW-1185">Reference proteome</keyword>
<keyword evidence="1" id="KW-0472">Membrane</keyword>
<dbReference type="Gene3D" id="1.20.120.80">
    <property type="entry name" value="Cytochrome c oxidase, subunit III, four-helix bundle"/>
    <property type="match status" value="1"/>
</dbReference>
<keyword evidence="1" id="KW-0812">Transmembrane</keyword>
<dbReference type="GO" id="GO:0022904">
    <property type="term" value="P:respiratory electron transport chain"/>
    <property type="evidence" value="ECO:0007669"/>
    <property type="project" value="InterPro"/>
</dbReference>
<reference evidence="2 3" key="1">
    <citation type="journal article" date="2017" name="Int. J. Syst. Evol. Microbiol.">
        <title>Bacillus mangrovi sp. nov., isolated from a sediment sample from a mangrove forest.</title>
        <authorList>
            <person name="Gupta V."/>
            <person name="Singh P.K."/>
            <person name="Korpole S."/>
            <person name="Tanuku N.R.S."/>
            <person name="Pinnaka A.K."/>
        </authorList>
    </citation>
    <scope>NUCLEOTIDE SEQUENCE [LARGE SCALE GENOMIC DNA]</scope>
    <source>
        <strain evidence="2 3">KCTC 33872</strain>
    </source>
</reference>
<dbReference type="PANTHER" id="PTHR37692:SF1">
    <property type="entry name" value="DUF420 DOMAIN-CONTAINING PROTEIN"/>
    <property type="match status" value="1"/>
</dbReference>
<dbReference type="RefSeq" id="WP_155111149.1">
    <property type="nucleotide sequence ID" value="NZ_WMIB01000002.1"/>
</dbReference>
<organism evidence="2 3">
    <name type="scientific">Metabacillus mangrovi</name>
    <dbReference type="NCBI Taxonomy" id="1491830"/>
    <lineage>
        <taxon>Bacteria</taxon>
        <taxon>Bacillati</taxon>
        <taxon>Bacillota</taxon>
        <taxon>Bacilli</taxon>
        <taxon>Bacillales</taxon>
        <taxon>Bacillaceae</taxon>
        <taxon>Metabacillus</taxon>
    </lineage>
</organism>
<dbReference type="Proteomes" id="UP000434639">
    <property type="component" value="Unassembled WGS sequence"/>
</dbReference>
<proteinExistence type="predicted"/>
<sequence length="153" mass="16816">MYLPILPTISTAFIIISAVFVAVGWYLIAKRRVEAHRKAMTWAGVFALIFFIVYVSRTIFDGNTAFGGPSGVKAFYIGFLIFHILLAASGGVFGLISIWSGYKKKMSRHRRLGPITSVIWFSTAVTGVTVYMLLYVIYGGGETTTVIKAITGF</sequence>
<dbReference type="GO" id="GO:0016020">
    <property type="term" value="C:membrane"/>
    <property type="evidence" value="ECO:0007669"/>
    <property type="project" value="InterPro"/>
</dbReference>
<feature type="transmembrane region" description="Helical" evidence="1">
    <location>
        <begin position="40"/>
        <end position="60"/>
    </location>
</feature>
<evidence type="ECO:0000256" key="1">
    <source>
        <dbReference type="SAM" id="Phobius"/>
    </source>
</evidence>
<comment type="caution">
    <text evidence="2">The sequence shown here is derived from an EMBL/GenBank/DDBJ whole genome shotgun (WGS) entry which is preliminary data.</text>
</comment>
<keyword evidence="1" id="KW-1133">Transmembrane helix</keyword>
<dbReference type="Pfam" id="PF04238">
    <property type="entry name" value="DUF420"/>
    <property type="match status" value="1"/>
</dbReference>
<protein>
    <submittedName>
        <fullName evidence="2">DUF420 domain-containing protein</fullName>
    </submittedName>
</protein>
<dbReference type="EMBL" id="WMIB01000002">
    <property type="protein sequence ID" value="MTH52599.1"/>
    <property type="molecule type" value="Genomic_DNA"/>
</dbReference>
<dbReference type="AlphaFoldDB" id="A0A7X2S2P5"/>
<dbReference type="OrthoDB" id="2375575at2"/>
<feature type="transmembrane region" description="Helical" evidence="1">
    <location>
        <begin position="75"/>
        <end position="98"/>
    </location>
</feature>
<feature type="transmembrane region" description="Helical" evidence="1">
    <location>
        <begin position="6"/>
        <end position="28"/>
    </location>
</feature>